<feature type="domain" description="Glycosyl transferase CAP10" evidence="3">
    <location>
        <begin position="584"/>
        <end position="882"/>
    </location>
</feature>
<dbReference type="OrthoDB" id="202415at2759"/>
<keyword evidence="4" id="KW-0808">Transferase</keyword>
<dbReference type="PANTHER" id="PTHR12203">
    <property type="entry name" value="KDEL LYS-ASP-GLU-LEU CONTAINING - RELATED"/>
    <property type="match status" value="1"/>
</dbReference>
<accession>G2QND3</accession>
<reference evidence="4 5" key="1">
    <citation type="journal article" date="2011" name="Nat. Biotechnol.">
        <title>Comparative genomic analysis of the thermophilic biomass-degrading fungi Myceliophthora thermophila and Thielavia terrestris.</title>
        <authorList>
            <person name="Berka R.M."/>
            <person name="Grigoriev I.V."/>
            <person name="Otillar R."/>
            <person name="Salamov A."/>
            <person name="Grimwood J."/>
            <person name="Reid I."/>
            <person name="Ishmael N."/>
            <person name="John T."/>
            <person name="Darmond C."/>
            <person name="Moisan M.-C."/>
            <person name="Henrissat B."/>
            <person name="Coutinho P.M."/>
            <person name="Lombard V."/>
            <person name="Natvig D.O."/>
            <person name="Lindquist E."/>
            <person name="Schmutz J."/>
            <person name="Lucas S."/>
            <person name="Harris P."/>
            <person name="Powlowski J."/>
            <person name="Bellemare A."/>
            <person name="Taylor D."/>
            <person name="Butler G."/>
            <person name="de Vries R.P."/>
            <person name="Allijn I.E."/>
            <person name="van den Brink J."/>
            <person name="Ushinsky S."/>
            <person name="Storms R."/>
            <person name="Powell A.J."/>
            <person name="Paulsen I.T."/>
            <person name="Elbourne L.D.H."/>
            <person name="Baker S.E."/>
            <person name="Magnuson J."/>
            <person name="LaBoissiere S."/>
            <person name="Clutterbuck A.J."/>
            <person name="Martinez D."/>
            <person name="Wogulis M."/>
            <person name="de Leon A.L."/>
            <person name="Rey M.W."/>
            <person name="Tsang A."/>
        </authorList>
    </citation>
    <scope>NUCLEOTIDE SEQUENCE [LARGE SCALE GENOMIC DNA]</scope>
    <source>
        <strain evidence="5">ATCC 42464 / BCRC 31852 / DSM 1799</strain>
    </source>
</reference>
<dbReference type="PANTHER" id="PTHR12203:SF61">
    <property type="entry name" value="CAPSULE PROTEIN"/>
    <property type="match status" value="1"/>
</dbReference>
<dbReference type="Proteomes" id="UP000007322">
    <property type="component" value="Chromosome 7"/>
</dbReference>
<evidence type="ECO:0000256" key="1">
    <source>
        <dbReference type="SAM" id="MobiDB-lite"/>
    </source>
</evidence>
<dbReference type="RefSeq" id="XP_003667251.1">
    <property type="nucleotide sequence ID" value="XM_003667203.1"/>
</dbReference>
<evidence type="ECO:0000313" key="5">
    <source>
        <dbReference type="Proteomes" id="UP000007322"/>
    </source>
</evidence>
<gene>
    <name evidence="4" type="ORF">MYCTH_2072543</name>
</gene>
<dbReference type="GeneID" id="11509802"/>
<evidence type="ECO:0000259" key="3">
    <source>
        <dbReference type="SMART" id="SM00672"/>
    </source>
</evidence>
<dbReference type="InterPro" id="IPR051091">
    <property type="entry name" value="O-Glucosyltr/Glycosyltrsf_90"/>
</dbReference>
<organism evidence="4 5">
    <name type="scientific">Thermothelomyces thermophilus (strain ATCC 42464 / BCRC 31852 / DSM 1799)</name>
    <name type="common">Sporotrichum thermophile</name>
    <dbReference type="NCBI Taxonomy" id="573729"/>
    <lineage>
        <taxon>Eukaryota</taxon>
        <taxon>Fungi</taxon>
        <taxon>Dikarya</taxon>
        <taxon>Ascomycota</taxon>
        <taxon>Pezizomycotina</taxon>
        <taxon>Sordariomycetes</taxon>
        <taxon>Sordariomycetidae</taxon>
        <taxon>Sordariales</taxon>
        <taxon>Chaetomiaceae</taxon>
        <taxon>Thermothelomyces</taxon>
    </lineage>
</organism>
<keyword evidence="2" id="KW-0472">Membrane</keyword>
<keyword evidence="5" id="KW-1185">Reference proteome</keyword>
<proteinExistence type="predicted"/>
<evidence type="ECO:0000313" key="4">
    <source>
        <dbReference type="EMBL" id="AEO62006.1"/>
    </source>
</evidence>
<name>G2QND3_THET4</name>
<feature type="transmembrane region" description="Helical" evidence="2">
    <location>
        <begin position="151"/>
        <end position="181"/>
    </location>
</feature>
<feature type="region of interest" description="Disordered" evidence="1">
    <location>
        <begin position="563"/>
        <end position="583"/>
    </location>
</feature>
<dbReference type="OMA" id="RYKIEPP"/>
<keyword evidence="2" id="KW-0812">Transmembrane</keyword>
<sequence length="899" mass="97400">MVAAPSWRRRRWFEPQPWALLRGGEVEDPGRPVTTTATTAAIAAGLAALSASGAHRLSSLSTAAGGVSQAGEVVSEAVCWALLAAVAGMVGKRRRRRRSGAMRARADEGDDELLEGGMGLLWPDDGASAGGGGGGGAGHVGGSKDASERSVWAVAAGIVVACCYAAEIGEISLFPALTPLLLVADRKLRPRMAPSPPQSGLAALANTVWGTTLVAAVAMLALVDWSLLELALPLLPAAALLLVYAALMPRSAGGPRLLPLIPDIEEAIQPLSHRILILLGGVLGARHTSWCTATTLGTFGLVASQDPSFQLSDLDAALPVIVSLLVLAQLVSAIPKQARGRLLLWALCLVSVGPYLANTAAIGRAQSAALHSLEHPVEVLIRSAKADFERLLERQSRTYSAAVEEYRRRYGIEPPPGFREWFEFAVENRSPIVDEFDMISESVSPFWRLGGKEVAQIMDEAYDTAGIDLWLCSFSGATAETSCSHPVRTFDRHIGDLFNTLLGDLPGVLPDAKFLVNHLDEPRVLIPPGSGPPSPDKKKTLSVTDFAERPTWDAITKYCGASRVDRERGRRSPPPPPPPVETYGLPLVTNLSAALDLCAHPEYAETHGLFRAPASFRLIEGLVPVLSTGKPSTMSDIPFPSPAYVVEPEFRYEPSDDVPWSHKSDHLYWAGSTTGGVARTDNDWRRFHRQRFLALAQNLDPEQQHIYLRQEESNDQSAPAIRATRTGFLNTRLYRAYATRIFQCRPGAVCRRERAHLRGRARWARQAAGAALRARLVLDLDGNGISGRFRRLLASRSCVLKQTVLREWWHGGGSGDGGGLVVPWVHYVPVSVGMGELPELVAWFLGTDRGREAARRVGEEGAQWAARAMRDVDFKVYLWRLVLELARLADVTRGPLLTD</sequence>
<protein>
    <submittedName>
        <fullName evidence="4">Glycosyltransferase family 90 protein</fullName>
    </submittedName>
</protein>
<dbReference type="HOGENOM" id="CLU_005027_2_0_1"/>
<dbReference type="GO" id="GO:0016740">
    <property type="term" value="F:transferase activity"/>
    <property type="evidence" value="ECO:0007669"/>
    <property type="project" value="UniProtKB-KW"/>
</dbReference>
<dbReference type="VEuPathDB" id="FungiDB:MYCTH_2072543"/>
<evidence type="ECO:0000256" key="2">
    <source>
        <dbReference type="SAM" id="Phobius"/>
    </source>
</evidence>
<keyword evidence="2" id="KW-1133">Transmembrane helix</keyword>
<dbReference type="EMBL" id="CP003008">
    <property type="protein sequence ID" value="AEO62006.1"/>
    <property type="molecule type" value="Genomic_DNA"/>
</dbReference>
<feature type="transmembrane region" description="Helical" evidence="2">
    <location>
        <begin position="201"/>
        <end position="223"/>
    </location>
</feature>
<dbReference type="InParanoid" id="G2QND3"/>
<dbReference type="KEGG" id="mtm:MYCTH_2072543"/>
<dbReference type="AlphaFoldDB" id="G2QND3"/>
<dbReference type="SMART" id="SM00672">
    <property type="entry name" value="CAP10"/>
    <property type="match status" value="1"/>
</dbReference>
<feature type="transmembrane region" description="Helical" evidence="2">
    <location>
        <begin position="342"/>
        <end position="363"/>
    </location>
</feature>
<feature type="transmembrane region" description="Helical" evidence="2">
    <location>
        <begin position="316"/>
        <end position="335"/>
    </location>
</feature>
<feature type="transmembrane region" description="Helical" evidence="2">
    <location>
        <begin position="230"/>
        <end position="247"/>
    </location>
</feature>
<dbReference type="InterPro" id="IPR006598">
    <property type="entry name" value="CAP10"/>
</dbReference>
<dbReference type="eggNOG" id="ENOG502S14Y">
    <property type="taxonomic scope" value="Eukaryota"/>
</dbReference>